<name>A0A1H0IKS1_9HYPH</name>
<organism evidence="1 2">
    <name type="scientific">Filomicrobium insigne</name>
    <dbReference type="NCBI Taxonomy" id="418854"/>
    <lineage>
        <taxon>Bacteria</taxon>
        <taxon>Pseudomonadati</taxon>
        <taxon>Pseudomonadota</taxon>
        <taxon>Alphaproteobacteria</taxon>
        <taxon>Hyphomicrobiales</taxon>
        <taxon>Hyphomicrobiaceae</taxon>
        <taxon>Filomicrobium</taxon>
    </lineage>
</organism>
<keyword evidence="2" id="KW-1185">Reference proteome</keyword>
<accession>A0A1H0IKS1</accession>
<dbReference type="RefSeq" id="WP_090226817.1">
    <property type="nucleotide sequence ID" value="NZ_FNJC01000001.1"/>
</dbReference>
<comment type="caution">
    <text evidence="1">The sequence shown here is derived from an EMBL/GenBank/DDBJ whole genome shotgun (WGS) entry which is preliminary data.</text>
</comment>
<gene>
    <name evidence="1" type="ORF">SAMN04488061_0884</name>
</gene>
<evidence type="ECO:0000313" key="1">
    <source>
        <dbReference type="EMBL" id="SDO32079.1"/>
    </source>
</evidence>
<dbReference type="EMBL" id="FNJC01000001">
    <property type="protein sequence ID" value="SDO32079.1"/>
    <property type="molecule type" value="Genomic_DNA"/>
</dbReference>
<dbReference type="Gene3D" id="3.40.50.12370">
    <property type="match status" value="1"/>
</dbReference>
<sequence>MIVHVAEAGEARGRVVLHCGYSPAANDAALKVALHIAKAYRSELEGLLVENRQILALAGHTFAHEIALADGAVHGLDAGDLQRQHRALYEAERRHITKAATVAGVEARVQTVRDDDIAALVRCCAVLGPWNVVVLSEPMDGSGSEKIGRILDAVQDATGVVTVPRRARLSKGPIVVTVEDEDRMSTMLRTAERLAAITGAEIKLLLTTAGDDELHWLEAQARLLVADNKRCSIMLNDTTSAPASSIAGRVGAMSASFLIAKHGGSVLPYEDCRSLTSVLRCPVFCIR</sequence>
<proteinExistence type="predicted"/>
<evidence type="ECO:0000313" key="2">
    <source>
        <dbReference type="Proteomes" id="UP000198795"/>
    </source>
</evidence>
<protein>
    <submittedName>
        <fullName evidence="1">Uncharacterized protein</fullName>
    </submittedName>
</protein>
<dbReference type="Proteomes" id="UP000198795">
    <property type="component" value="Unassembled WGS sequence"/>
</dbReference>
<reference evidence="1 2" key="1">
    <citation type="submission" date="2016-10" db="EMBL/GenBank/DDBJ databases">
        <authorList>
            <person name="Varghese N."/>
            <person name="Submissions S."/>
        </authorList>
    </citation>
    <scope>NUCLEOTIDE SEQUENCE [LARGE SCALE GENOMIC DNA]</scope>
    <source>
        <strain evidence="1 2">CGMCC 1.6497</strain>
    </source>
</reference>